<keyword evidence="2" id="KW-1185">Reference proteome</keyword>
<comment type="caution">
    <text evidence="1">The sequence shown here is derived from an EMBL/GenBank/DDBJ whole genome shotgun (WGS) entry which is preliminary data.</text>
</comment>
<dbReference type="AlphaFoldDB" id="A0AAV9DC05"/>
<evidence type="ECO:0000313" key="2">
    <source>
        <dbReference type="Proteomes" id="UP001180020"/>
    </source>
</evidence>
<reference evidence="1" key="2">
    <citation type="submission" date="2023-06" db="EMBL/GenBank/DDBJ databases">
        <authorList>
            <person name="Ma L."/>
            <person name="Liu K.-W."/>
            <person name="Li Z."/>
            <person name="Hsiao Y.-Y."/>
            <person name="Qi Y."/>
            <person name="Fu T."/>
            <person name="Tang G."/>
            <person name="Zhang D."/>
            <person name="Sun W.-H."/>
            <person name="Liu D.-K."/>
            <person name="Li Y."/>
            <person name="Chen G.-Z."/>
            <person name="Liu X.-D."/>
            <person name="Liao X.-Y."/>
            <person name="Jiang Y.-T."/>
            <person name="Yu X."/>
            <person name="Hao Y."/>
            <person name="Huang J."/>
            <person name="Zhao X.-W."/>
            <person name="Ke S."/>
            <person name="Chen Y.-Y."/>
            <person name="Wu W.-L."/>
            <person name="Hsu J.-L."/>
            <person name="Lin Y.-F."/>
            <person name="Huang M.-D."/>
            <person name="Li C.-Y."/>
            <person name="Huang L."/>
            <person name="Wang Z.-W."/>
            <person name="Zhao X."/>
            <person name="Zhong W.-Y."/>
            <person name="Peng D.-H."/>
            <person name="Ahmad S."/>
            <person name="Lan S."/>
            <person name="Zhang J.-S."/>
            <person name="Tsai W.-C."/>
            <person name="Van De Peer Y."/>
            <person name="Liu Z.-J."/>
        </authorList>
    </citation>
    <scope>NUCLEOTIDE SEQUENCE</scope>
    <source>
        <strain evidence="1">CP</strain>
        <tissue evidence="1">Leaves</tissue>
    </source>
</reference>
<dbReference type="EMBL" id="JAUJYO010000014">
    <property type="protein sequence ID" value="KAK1298545.1"/>
    <property type="molecule type" value="Genomic_DNA"/>
</dbReference>
<protein>
    <recommendedName>
        <fullName evidence="3">Secreted protein</fullName>
    </recommendedName>
</protein>
<proteinExistence type="predicted"/>
<accession>A0AAV9DC05</accession>
<name>A0AAV9DC05_ACOCL</name>
<dbReference type="Proteomes" id="UP001180020">
    <property type="component" value="Unassembled WGS sequence"/>
</dbReference>
<evidence type="ECO:0008006" key="3">
    <source>
        <dbReference type="Google" id="ProtNLM"/>
    </source>
</evidence>
<organism evidence="1 2">
    <name type="scientific">Acorus calamus</name>
    <name type="common">Sweet flag</name>
    <dbReference type="NCBI Taxonomy" id="4465"/>
    <lineage>
        <taxon>Eukaryota</taxon>
        <taxon>Viridiplantae</taxon>
        <taxon>Streptophyta</taxon>
        <taxon>Embryophyta</taxon>
        <taxon>Tracheophyta</taxon>
        <taxon>Spermatophyta</taxon>
        <taxon>Magnoliopsida</taxon>
        <taxon>Liliopsida</taxon>
        <taxon>Acoraceae</taxon>
        <taxon>Acorus</taxon>
    </lineage>
</organism>
<gene>
    <name evidence="1" type="ORF">QJS10_CPB14g00949</name>
</gene>
<reference evidence="1" key="1">
    <citation type="journal article" date="2023" name="Nat. Commun.">
        <title>Diploid and tetraploid genomes of Acorus and the evolution of monocots.</title>
        <authorList>
            <person name="Ma L."/>
            <person name="Liu K.W."/>
            <person name="Li Z."/>
            <person name="Hsiao Y.Y."/>
            <person name="Qi Y."/>
            <person name="Fu T."/>
            <person name="Tang G.D."/>
            <person name="Zhang D."/>
            <person name="Sun W.H."/>
            <person name="Liu D.K."/>
            <person name="Li Y."/>
            <person name="Chen G.Z."/>
            <person name="Liu X.D."/>
            <person name="Liao X.Y."/>
            <person name="Jiang Y.T."/>
            <person name="Yu X."/>
            <person name="Hao Y."/>
            <person name="Huang J."/>
            <person name="Zhao X.W."/>
            <person name="Ke S."/>
            <person name="Chen Y.Y."/>
            <person name="Wu W.L."/>
            <person name="Hsu J.L."/>
            <person name="Lin Y.F."/>
            <person name="Huang M.D."/>
            <person name="Li C.Y."/>
            <person name="Huang L."/>
            <person name="Wang Z.W."/>
            <person name="Zhao X."/>
            <person name="Zhong W.Y."/>
            <person name="Peng D.H."/>
            <person name="Ahmad S."/>
            <person name="Lan S."/>
            <person name="Zhang J.S."/>
            <person name="Tsai W.C."/>
            <person name="Van de Peer Y."/>
            <person name="Liu Z.J."/>
        </authorList>
    </citation>
    <scope>NUCLEOTIDE SEQUENCE</scope>
    <source>
        <strain evidence="1">CP</strain>
    </source>
</reference>
<sequence>MLLLQGVTALSLPFSMSRTNINRGVLLQKRAPFVHMGGCYSDYLIQERFFKCPRPALSILRPIRGKAASVEGTSSVSIDGAKRCTVSLISNHRSRFWDRYCFLWFCEGFTC</sequence>
<evidence type="ECO:0000313" key="1">
    <source>
        <dbReference type="EMBL" id="KAK1298545.1"/>
    </source>
</evidence>